<dbReference type="Proteomes" id="UP001078443">
    <property type="component" value="Unassembled WGS sequence"/>
</dbReference>
<reference evidence="2" key="1">
    <citation type="submission" date="2022-12" db="EMBL/GenBank/DDBJ databases">
        <authorList>
            <person name="Wang J."/>
        </authorList>
    </citation>
    <scope>NUCLEOTIDE SEQUENCE</scope>
    <source>
        <strain evidence="2">HY-45-18</strain>
    </source>
</reference>
<keyword evidence="1" id="KW-1133">Transmembrane helix</keyword>
<gene>
    <name evidence="2" type="ORF">OW763_13965</name>
</gene>
<keyword evidence="1" id="KW-0472">Membrane</keyword>
<feature type="transmembrane region" description="Helical" evidence="1">
    <location>
        <begin position="7"/>
        <end position="24"/>
    </location>
</feature>
<name>A0ABT4D2H4_9CLOT</name>
<keyword evidence="3" id="KW-1185">Reference proteome</keyword>
<dbReference type="EMBL" id="JAPQER010000007">
    <property type="protein sequence ID" value="MCY6485436.1"/>
    <property type="molecule type" value="Genomic_DNA"/>
</dbReference>
<evidence type="ECO:0000256" key="1">
    <source>
        <dbReference type="SAM" id="Phobius"/>
    </source>
</evidence>
<comment type="caution">
    <text evidence="2">The sequence shown here is derived from an EMBL/GenBank/DDBJ whole genome shotgun (WGS) entry which is preliminary data.</text>
</comment>
<keyword evidence="1" id="KW-0812">Transmembrane</keyword>
<evidence type="ECO:0008006" key="4">
    <source>
        <dbReference type="Google" id="ProtNLM"/>
    </source>
</evidence>
<organism evidence="2 3">
    <name type="scientific">Clostridium aestuarii</name>
    <dbReference type="NCBI Taxonomy" id="338193"/>
    <lineage>
        <taxon>Bacteria</taxon>
        <taxon>Bacillati</taxon>
        <taxon>Bacillota</taxon>
        <taxon>Clostridia</taxon>
        <taxon>Eubacteriales</taxon>
        <taxon>Clostridiaceae</taxon>
        <taxon>Clostridium</taxon>
    </lineage>
</organism>
<evidence type="ECO:0000313" key="3">
    <source>
        <dbReference type="Proteomes" id="UP001078443"/>
    </source>
</evidence>
<accession>A0ABT4D2H4</accession>
<dbReference type="RefSeq" id="WP_268041759.1">
    <property type="nucleotide sequence ID" value="NZ_JAPQER010000007.1"/>
</dbReference>
<proteinExistence type="predicted"/>
<evidence type="ECO:0000313" key="2">
    <source>
        <dbReference type="EMBL" id="MCY6485436.1"/>
    </source>
</evidence>
<protein>
    <recommendedName>
        <fullName evidence="4">DUF4230 domain-containing protein</fullName>
    </recommendedName>
</protein>
<sequence>MKRIRVRIIFSILLGVIVLIYLYTTLPRTYSKSFEGIKYRLGETNNQFIEKVSISINGKLSKNFIFGKKFVGKIKINDLEIPKEIEEIELKFDNFNRASIDYFFSNEQDDSFRAIYGTIYIDDDFSQLTIGISEPEDLYANSKHWDSINGLMISAPASNRKRALEISNNLMKDVLYKDLQ</sequence>